<feature type="compositionally biased region" description="Polar residues" evidence="1">
    <location>
        <begin position="110"/>
        <end position="120"/>
    </location>
</feature>
<evidence type="ECO:0000313" key="2">
    <source>
        <dbReference type="EMBL" id="POS75372.1"/>
    </source>
</evidence>
<evidence type="ECO:0000313" key="3">
    <source>
        <dbReference type="Proteomes" id="UP000094444"/>
    </source>
</evidence>
<name>A0A2P5HYQ5_DIAHE</name>
<comment type="caution">
    <text evidence="2">The sequence shown here is derived from an EMBL/GenBank/DDBJ whole genome shotgun (WGS) entry which is preliminary data.</text>
</comment>
<feature type="region of interest" description="Disordered" evidence="1">
    <location>
        <begin position="1"/>
        <end position="25"/>
    </location>
</feature>
<keyword evidence="3" id="KW-1185">Reference proteome</keyword>
<protein>
    <submittedName>
        <fullName evidence="2">Uncharacterized protein</fullName>
    </submittedName>
</protein>
<dbReference type="Proteomes" id="UP000094444">
    <property type="component" value="Unassembled WGS sequence"/>
</dbReference>
<feature type="compositionally biased region" description="Basic and acidic residues" evidence="1">
    <location>
        <begin position="9"/>
        <end position="20"/>
    </location>
</feature>
<reference evidence="2" key="1">
    <citation type="submission" date="2017-09" db="EMBL/GenBank/DDBJ databases">
        <title>Polyketide synthases of a Diaporthe helianthi virulent isolate.</title>
        <authorList>
            <person name="Baroncelli R."/>
        </authorList>
    </citation>
    <scope>NUCLEOTIDE SEQUENCE [LARGE SCALE GENOMIC DNA]</scope>
    <source>
        <strain evidence="2">7/96</strain>
    </source>
</reference>
<evidence type="ECO:0000256" key="1">
    <source>
        <dbReference type="SAM" id="MobiDB-lite"/>
    </source>
</evidence>
<organism evidence="2 3">
    <name type="scientific">Diaporthe helianthi</name>
    <dbReference type="NCBI Taxonomy" id="158607"/>
    <lineage>
        <taxon>Eukaryota</taxon>
        <taxon>Fungi</taxon>
        <taxon>Dikarya</taxon>
        <taxon>Ascomycota</taxon>
        <taxon>Pezizomycotina</taxon>
        <taxon>Sordariomycetes</taxon>
        <taxon>Sordariomycetidae</taxon>
        <taxon>Diaporthales</taxon>
        <taxon>Diaporthaceae</taxon>
        <taxon>Diaporthe</taxon>
    </lineage>
</organism>
<sequence length="146" mass="15719">MRWVAELHSTQDRRGRRQDGRQQNTSKPACRLALLLAHVVQAPGELLRSQCRLSSLCSPGDMAATGKQGQDDLELMQRATRTRPSGAMPLFNCPLPPSAVARPSDYHSAPQASCTGSSALSPGHPRSRAAQAAHATAAQSRRAVLW</sequence>
<dbReference type="EMBL" id="MAVT02000496">
    <property type="protein sequence ID" value="POS75372.1"/>
    <property type="molecule type" value="Genomic_DNA"/>
</dbReference>
<gene>
    <name evidence="2" type="ORF">DHEL01_v206239</name>
</gene>
<accession>A0A2P5HYQ5</accession>
<proteinExistence type="predicted"/>
<feature type="region of interest" description="Disordered" evidence="1">
    <location>
        <begin position="101"/>
        <end position="127"/>
    </location>
</feature>
<dbReference type="AlphaFoldDB" id="A0A2P5HYQ5"/>
<dbReference type="InParanoid" id="A0A2P5HYQ5"/>